<evidence type="ECO:0000313" key="2">
    <source>
        <dbReference type="Proteomes" id="UP000887116"/>
    </source>
</evidence>
<dbReference type="AlphaFoldDB" id="A0A8X6I1E6"/>
<organism evidence="1 2">
    <name type="scientific">Trichonephila clavata</name>
    <name type="common">Joro spider</name>
    <name type="synonym">Nephila clavata</name>
    <dbReference type="NCBI Taxonomy" id="2740835"/>
    <lineage>
        <taxon>Eukaryota</taxon>
        <taxon>Metazoa</taxon>
        <taxon>Ecdysozoa</taxon>
        <taxon>Arthropoda</taxon>
        <taxon>Chelicerata</taxon>
        <taxon>Arachnida</taxon>
        <taxon>Araneae</taxon>
        <taxon>Araneomorphae</taxon>
        <taxon>Entelegynae</taxon>
        <taxon>Araneoidea</taxon>
        <taxon>Nephilidae</taxon>
        <taxon>Trichonephila</taxon>
    </lineage>
</organism>
<sequence length="108" mass="12655">MKPQHDENPVSSIIVTTYAPGIEKNSIKMKYSYKTPCTQGTVRYTTITNTVETMNFYLVFIHNKSYPNTRRNSYRTAAVLRWHSLSDFERPVRNQTIKLIGRCNHRLD</sequence>
<reference evidence="1" key="1">
    <citation type="submission" date="2020-07" db="EMBL/GenBank/DDBJ databases">
        <title>Multicomponent nature underlies the extraordinary mechanical properties of spider dragline silk.</title>
        <authorList>
            <person name="Kono N."/>
            <person name="Nakamura H."/>
            <person name="Mori M."/>
            <person name="Yoshida Y."/>
            <person name="Ohtoshi R."/>
            <person name="Malay A.D."/>
            <person name="Moran D.A.P."/>
            <person name="Tomita M."/>
            <person name="Numata K."/>
            <person name="Arakawa K."/>
        </authorList>
    </citation>
    <scope>NUCLEOTIDE SEQUENCE</scope>
</reference>
<comment type="caution">
    <text evidence="1">The sequence shown here is derived from an EMBL/GenBank/DDBJ whole genome shotgun (WGS) entry which is preliminary data.</text>
</comment>
<gene>
    <name evidence="1" type="ORF">TNCT_193811</name>
</gene>
<proteinExistence type="predicted"/>
<dbReference type="Proteomes" id="UP000887116">
    <property type="component" value="Unassembled WGS sequence"/>
</dbReference>
<keyword evidence="2" id="KW-1185">Reference proteome</keyword>
<protein>
    <submittedName>
        <fullName evidence="1">Uncharacterized protein</fullName>
    </submittedName>
</protein>
<evidence type="ECO:0000313" key="1">
    <source>
        <dbReference type="EMBL" id="GFQ69120.1"/>
    </source>
</evidence>
<accession>A0A8X6I1E6</accession>
<dbReference type="EMBL" id="BMAO01010732">
    <property type="protein sequence ID" value="GFQ69120.1"/>
    <property type="molecule type" value="Genomic_DNA"/>
</dbReference>
<name>A0A8X6I1E6_TRICU</name>